<dbReference type="RefSeq" id="WP_323355779.1">
    <property type="nucleotide sequence ID" value="NZ_JAYGHY010000007.1"/>
</dbReference>
<keyword evidence="2 15" id="KW-0436">Ligase</keyword>
<keyword evidence="16" id="KW-1185">Reference proteome</keyword>
<evidence type="ECO:0000256" key="12">
    <source>
        <dbReference type="ARBA" id="ARBA00023306"/>
    </source>
</evidence>
<keyword evidence="8" id="KW-0067">ATP-binding</keyword>
<dbReference type="InterPro" id="IPR016059">
    <property type="entry name" value="DNA_ligase_ATP-dep_CS"/>
</dbReference>
<dbReference type="Pfam" id="PF04675">
    <property type="entry name" value="DNA_ligase_A_N"/>
    <property type="match status" value="1"/>
</dbReference>
<proteinExistence type="predicted"/>
<keyword evidence="4" id="KW-0235">DNA replication</keyword>
<evidence type="ECO:0000313" key="15">
    <source>
        <dbReference type="EMBL" id="MEA5441659.1"/>
    </source>
</evidence>
<dbReference type="Proteomes" id="UP001302329">
    <property type="component" value="Unassembled WGS sequence"/>
</dbReference>
<dbReference type="Gene3D" id="3.30.470.30">
    <property type="entry name" value="DNA ligase/mRNA capping enzyme"/>
    <property type="match status" value="1"/>
</dbReference>
<comment type="catalytic activity">
    <reaction evidence="13">
        <text>ATP + (deoxyribonucleotide)n-3'-hydroxyl + 5'-phospho-(deoxyribonucleotide)m = (deoxyribonucleotide)n+m + AMP + diphosphate.</text>
        <dbReference type="EC" id="6.5.1.1"/>
    </reaction>
</comment>
<evidence type="ECO:0000256" key="13">
    <source>
        <dbReference type="ARBA" id="ARBA00034003"/>
    </source>
</evidence>
<comment type="caution">
    <text evidence="15">The sequence shown here is derived from an EMBL/GenBank/DDBJ whole genome shotgun (WGS) entry which is preliminary data.</text>
</comment>
<evidence type="ECO:0000256" key="5">
    <source>
        <dbReference type="ARBA" id="ARBA00022723"/>
    </source>
</evidence>
<evidence type="ECO:0000256" key="8">
    <source>
        <dbReference type="ARBA" id="ARBA00022840"/>
    </source>
</evidence>
<evidence type="ECO:0000256" key="9">
    <source>
        <dbReference type="ARBA" id="ARBA00022842"/>
    </source>
</evidence>
<dbReference type="NCBIfam" id="NF006701">
    <property type="entry name" value="PRK09247.1"/>
    <property type="match status" value="1"/>
</dbReference>
<gene>
    <name evidence="15" type="ORF">VB739_03735</name>
</gene>
<evidence type="ECO:0000259" key="14">
    <source>
        <dbReference type="PROSITE" id="PS50160"/>
    </source>
</evidence>
<evidence type="ECO:0000256" key="3">
    <source>
        <dbReference type="ARBA" id="ARBA00022618"/>
    </source>
</evidence>
<keyword evidence="12" id="KW-0131">Cell cycle</keyword>
<evidence type="ECO:0000313" key="16">
    <source>
        <dbReference type="Proteomes" id="UP001302329"/>
    </source>
</evidence>
<dbReference type="PANTHER" id="PTHR45674:SF13">
    <property type="entry name" value="DNA LIGASE-RELATED"/>
    <property type="match status" value="1"/>
</dbReference>
<dbReference type="EMBL" id="JAYGHY010000007">
    <property type="protein sequence ID" value="MEA5441659.1"/>
    <property type="molecule type" value="Genomic_DNA"/>
</dbReference>
<feature type="domain" description="ATP-dependent DNA ligase family profile" evidence="14">
    <location>
        <begin position="312"/>
        <end position="449"/>
    </location>
</feature>
<dbReference type="GO" id="GO:0003910">
    <property type="term" value="F:DNA ligase (ATP) activity"/>
    <property type="evidence" value="ECO:0007669"/>
    <property type="project" value="UniProtKB-EC"/>
</dbReference>
<dbReference type="InterPro" id="IPR012308">
    <property type="entry name" value="DNA_ligase_ATP-dep_N"/>
</dbReference>
<dbReference type="NCBIfam" id="TIGR04120">
    <property type="entry name" value="DNA_lig_bact"/>
    <property type="match status" value="1"/>
</dbReference>
<sequence length="549" mass="59767">MQAFADLIQQLESSTGTKDRVAALAAHLQAVDGADGAWALALLLGKRRRRLITGRRLRQICLERSGLPEWLFDACHAQVGDSAETIALLLPQLALPPAPPLELSLAEWMGTRLPALAALEAEAQAQAVLAIWAALPDGQCFLFNKLLTGGFRVGVAAGLVTRALAQVSGLEEAELAHRLMGGFEPSAAAMQALVAPLDDGAAAPISRPYPFCLASPLEAQRLTATDPAGWQVEWKWDGIRAQLIRRSGQTFLWSRGEELINASFPELEGMAEGLPPGTVLDGELTVWPAQAPQPAGFGPLQRRLGRQKPGAALLRECPAAFVAYDLLERGGQDLRPEPLSRRRAALEDLVQGLPEAVSTPTTGLLRLSPVLPLGSWDALEALRQLARSVGAEGLMLKALDSAYGVGRRRGLWWKHKLEPMELDAVLLYAQAGSGRRANLYTDYTFGLWDGEGRLVTFAKAYSGLDDSEITELDRWIRRHTTERFGPVRAVEPLLVFSLGFEGLQRSARHRSGLAVRFPRILRWRRDRTPESADSLTSALALLEDPAGQR</sequence>
<evidence type="ECO:0000256" key="6">
    <source>
        <dbReference type="ARBA" id="ARBA00022741"/>
    </source>
</evidence>
<dbReference type="InterPro" id="IPR050191">
    <property type="entry name" value="ATP-dep_DNA_ligase"/>
</dbReference>
<dbReference type="InterPro" id="IPR036599">
    <property type="entry name" value="DNA_ligase_N_sf"/>
</dbReference>
<dbReference type="Pfam" id="PF01068">
    <property type="entry name" value="DNA_ligase_A_M"/>
    <property type="match status" value="1"/>
</dbReference>
<dbReference type="InterPro" id="IPR012309">
    <property type="entry name" value="DNA_ligase_ATP-dep_C"/>
</dbReference>
<keyword evidence="10" id="KW-0233">DNA recombination</keyword>
<keyword evidence="9" id="KW-0460">Magnesium</keyword>
<dbReference type="CDD" id="cd07897">
    <property type="entry name" value="Adenylation_DNA_ligase_Bac1"/>
    <property type="match status" value="1"/>
</dbReference>
<protein>
    <recommendedName>
        <fullName evidence="1">DNA ligase (ATP)</fullName>
        <ecNumber evidence="1">6.5.1.1</ecNumber>
    </recommendedName>
</protein>
<dbReference type="InterPro" id="IPR012340">
    <property type="entry name" value="NA-bd_OB-fold"/>
</dbReference>
<dbReference type="PROSITE" id="PS50160">
    <property type="entry name" value="DNA_LIGASE_A3"/>
    <property type="match status" value="1"/>
</dbReference>
<dbReference type="Gene3D" id="2.40.50.140">
    <property type="entry name" value="Nucleic acid-binding proteins"/>
    <property type="match status" value="1"/>
</dbReference>
<dbReference type="PROSITE" id="PS00697">
    <property type="entry name" value="DNA_LIGASE_A1"/>
    <property type="match status" value="1"/>
</dbReference>
<evidence type="ECO:0000256" key="4">
    <source>
        <dbReference type="ARBA" id="ARBA00022705"/>
    </source>
</evidence>
<keyword evidence="11" id="KW-0234">DNA repair</keyword>
<dbReference type="Pfam" id="PF04679">
    <property type="entry name" value="DNA_ligase_A_C"/>
    <property type="match status" value="1"/>
</dbReference>
<evidence type="ECO:0000256" key="1">
    <source>
        <dbReference type="ARBA" id="ARBA00012727"/>
    </source>
</evidence>
<keyword evidence="7" id="KW-0227">DNA damage</keyword>
<name>A0ABU5ST25_9CYAN</name>
<keyword evidence="5" id="KW-0479">Metal-binding</keyword>
<dbReference type="InterPro" id="IPR012310">
    <property type="entry name" value="DNA_ligase_ATP-dep_cent"/>
</dbReference>
<dbReference type="SUPFAM" id="SSF56091">
    <property type="entry name" value="DNA ligase/mRNA capping enzyme, catalytic domain"/>
    <property type="match status" value="1"/>
</dbReference>
<dbReference type="SUPFAM" id="SSF50249">
    <property type="entry name" value="Nucleic acid-binding proteins"/>
    <property type="match status" value="1"/>
</dbReference>
<dbReference type="PANTHER" id="PTHR45674">
    <property type="entry name" value="DNA LIGASE 1/3 FAMILY MEMBER"/>
    <property type="match status" value="1"/>
</dbReference>
<evidence type="ECO:0000256" key="7">
    <source>
        <dbReference type="ARBA" id="ARBA00022763"/>
    </source>
</evidence>
<dbReference type="EC" id="6.5.1.1" evidence="1"/>
<organism evidence="15 16">
    <name type="scientific">Cyanobium gracile UHCC 0281</name>
    <dbReference type="NCBI Taxonomy" id="3110309"/>
    <lineage>
        <taxon>Bacteria</taxon>
        <taxon>Bacillati</taxon>
        <taxon>Cyanobacteriota</taxon>
        <taxon>Cyanophyceae</taxon>
        <taxon>Synechococcales</taxon>
        <taxon>Prochlorococcaceae</taxon>
        <taxon>Cyanobium</taxon>
    </lineage>
</organism>
<dbReference type="CDD" id="cd07972">
    <property type="entry name" value="OBF_DNA_ligase_Arch_LigB"/>
    <property type="match status" value="1"/>
</dbReference>
<keyword evidence="3" id="KW-0132">Cell division</keyword>
<evidence type="ECO:0000256" key="10">
    <source>
        <dbReference type="ARBA" id="ARBA00023172"/>
    </source>
</evidence>
<evidence type="ECO:0000256" key="2">
    <source>
        <dbReference type="ARBA" id="ARBA00022598"/>
    </source>
</evidence>
<evidence type="ECO:0000256" key="11">
    <source>
        <dbReference type="ARBA" id="ARBA00023204"/>
    </source>
</evidence>
<accession>A0ABU5ST25</accession>
<reference evidence="15 16" key="1">
    <citation type="submission" date="2023-12" db="EMBL/GenBank/DDBJ databases">
        <title>Baltic Sea Cyanobacteria.</title>
        <authorList>
            <person name="Delbaje E."/>
            <person name="Fewer D.P."/>
            <person name="Shishido T.K."/>
        </authorList>
    </citation>
    <scope>NUCLEOTIDE SEQUENCE [LARGE SCALE GENOMIC DNA]</scope>
    <source>
        <strain evidence="15 16">UHCC 0281</strain>
    </source>
</reference>
<dbReference type="Gene3D" id="1.10.3260.10">
    <property type="entry name" value="DNA ligase, ATP-dependent, N-terminal domain"/>
    <property type="match status" value="1"/>
</dbReference>
<dbReference type="InterPro" id="IPR026333">
    <property type="entry name" value="ATP_dep_DNA_lig_pp_1105_fam"/>
</dbReference>
<keyword evidence="6" id="KW-0547">Nucleotide-binding</keyword>